<comment type="caution">
    <text evidence="3">The sequence shown here is derived from an EMBL/GenBank/DDBJ whole genome shotgun (WGS) entry which is preliminary data.</text>
</comment>
<proteinExistence type="predicted"/>
<dbReference type="SMART" id="SM00228">
    <property type="entry name" value="PDZ"/>
    <property type="match status" value="1"/>
</dbReference>
<dbReference type="EMBL" id="BAABGX010000002">
    <property type="protein sequence ID" value="GAA4305587.1"/>
    <property type="molecule type" value="Genomic_DNA"/>
</dbReference>
<dbReference type="SUPFAM" id="SSF55486">
    <property type="entry name" value="Metalloproteases ('zincins'), catalytic domain"/>
    <property type="match status" value="1"/>
</dbReference>
<organism evidence="3 4">
    <name type="scientific">Nibribacter koreensis</name>
    <dbReference type="NCBI Taxonomy" id="1084519"/>
    <lineage>
        <taxon>Bacteria</taxon>
        <taxon>Pseudomonadati</taxon>
        <taxon>Bacteroidota</taxon>
        <taxon>Cytophagia</taxon>
        <taxon>Cytophagales</taxon>
        <taxon>Hymenobacteraceae</taxon>
        <taxon>Nibribacter</taxon>
    </lineage>
</organism>
<name>A0ABP8FJZ9_9BACT</name>
<gene>
    <name evidence="3" type="ORF">GCM10023183_19930</name>
</gene>
<dbReference type="InterPro" id="IPR040756">
    <property type="entry name" value="Peptidase_M61_N"/>
</dbReference>
<dbReference type="PROSITE" id="PS50106">
    <property type="entry name" value="PDZ"/>
    <property type="match status" value="1"/>
</dbReference>
<protein>
    <submittedName>
        <fullName evidence="3">Peptidase M61</fullName>
    </submittedName>
</protein>
<dbReference type="Proteomes" id="UP001501844">
    <property type="component" value="Unassembled WGS sequence"/>
</dbReference>
<dbReference type="InterPro" id="IPR024191">
    <property type="entry name" value="Peptidase_M61"/>
</dbReference>
<reference evidence="4" key="1">
    <citation type="journal article" date="2019" name="Int. J. Syst. Evol. Microbiol.">
        <title>The Global Catalogue of Microorganisms (GCM) 10K type strain sequencing project: providing services to taxonomists for standard genome sequencing and annotation.</title>
        <authorList>
            <consortium name="The Broad Institute Genomics Platform"/>
            <consortium name="The Broad Institute Genome Sequencing Center for Infectious Disease"/>
            <person name="Wu L."/>
            <person name="Ma J."/>
        </authorList>
    </citation>
    <scope>NUCLEOTIDE SEQUENCE [LARGE SCALE GENOMIC DNA]</scope>
    <source>
        <strain evidence="4">JCM 17917</strain>
    </source>
</reference>
<dbReference type="Pfam" id="PF13180">
    <property type="entry name" value="PDZ_2"/>
    <property type="match status" value="1"/>
</dbReference>
<feature type="signal peptide" evidence="1">
    <location>
        <begin position="1"/>
        <end position="22"/>
    </location>
</feature>
<sequence length="599" mass="67474">MKNTTMALGLLALLSFSAPAEAAKAPELTYQVNLNDRADDLFKVSLDVKGLKDANNIFQFASTAPGTYQTMDIGRFVKNFKAFDKKGKEITTKQISTNQWELSRPDKVRKITYQIAETWDTPVDKNKVYNMCGTSLEQDHALINGQGVFGYFKGLQSAPMKLKLDSPKEWLTGTALKTDKKGYYIVNNYDHLVDSPILAGNLTKAATDFNGTTIDIYTYSKTGKIKSQDLMTNMTGMLDAAHKFVVNFPVDRYTFLYHFEDEDWGAWEHSYSSEYVMKESDLTPEFAHNITDIASHEFFHIITPLNIHSEIIERFNFETPTPSQHLWLYEGTTEWASDMMQLRAGMIDLPAYLKDMQQKLKNNDMMGTNYSLQELSLTSYTPQGNKIYGNIYNRGAATAALLDIRLLELSGGKRGLREVINELSKEYGPSKAFPEADFFNIFVAKTHPEIADFFNKYVKGAEALPVAEYFGKLGITYTPLRTSDKKTFDPGYNLGAPEGKIVFMKVNPAQQQAGLKDGDELVAVNGTAVTLKNANQEVPKIFQTKIGDSYAVTIRRDGKEEKLTLKMLEKQETQKHLFEVDANPTPAQNALRKAWIVNL</sequence>
<dbReference type="InterPro" id="IPR001478">
    <property type="entry name" value="PDZ"/>
</dbReference>
<accession>A0ABP8FJZ9</accession>
<dbReference type="Gene3D" id="2.30.42.10">
    <property type="match status" value="1"/>
</dbReference>
<feature type="chain" id="PRO_5045434278" evidence="1">
    <location>
        <begin position="23"/>
        <end position="599"/>
    </location>
</feature>
<evidence type="ECO:0000259" key="2">
    <source>
        <dbReference type="PROSITE" id="PS50106"/>
    </source>
</evidence>
<dbReference type="Gene3D" id="2.60.40.3650">
    <property type="match status" value="1"/>
</dbReference>
<dbReference type="PIRSF" id="PIRSF016493">
    <property type="entry name" value="Glycyl_aminpptds"/>
    <property type="match status" value="1"/>
</dbReference>
<feature type="domain" description="PDZ" evidence="2">
    <location>
        <begin position="507"/>
        <end position="558"/>
    </location>
</feature>
<dbReference type="InterPro" id="IPR007963">
    <property type="entry name" value="Peptidase_M61_catalytic"/>
</dbReference>
<dbReference type="Pfam" id="PF05299">
    <property type="entry name" value="Peptidase_M61"/>
    <property type="match status" value="1"/>
</dbReference>
<evidence type="ECO:0000313" key="4">
    <source>
        <dbReference type="Proteomes" id="UP001501844"/>
    </source>
</evidence>
<dbReference type="InterPro" id="IPR027268">
    <property type="entry name" value="Peptidase_M4/M1_CTD_sf"/>
</dbReference>
<dbReference type="Pfam" id="PF17899">
    <property type="entry name" value="Peptidase_M61_N"/>
    <property type="match status" value="1"/>
</dbReference>
<dbReference type="Gene3D" id="1.10.390.10">
    <property type="entry name" value="Neutral Protease Domain 2"/>
    <property type="match status" value="1"/>
</dbReference>
<dbReference type="SUPFAM" id="SSF50156">
    <property type="entry name" value="PDZ domain-like"/>
    <property type="match status" value="1"/>
</dbReference>
<evidence type="ECO:0000256" key="1">
    <source>
        <dbReference type="SAM" id="SignalP"/>
    </source>
</evidence>
<keyword evidence="4" id="KW-1185">Reference proteome</keyword>
<evidence type="ECO:0000313" key="3">
    <source>
        <dbReference type="EMBL" id="GAA4305587.1"/>
    </source>
</evidence>
<keyword evidence="1" id="KW-0732">Signal</keyword>
<dbReference type="InterPro" id="IPR036034">
    <property type="entry name" value="PDZ_sf"/>
</dbReference>
<dbReference type="RefSeq" id="WP_345165309.1">
    <property type="nucleotide sequence ID" value="NZ_BAABGX010000002.1"/>
</dbReference>